<evidence type="ECO:0000259" key="2">
    <source>
        <dbReference type="PROSITE" id="PS01124"/>
    </source>
</evidence>
<feature type="compositionally biased region" description="Polar residues" evidence="1">
    <location>
        <begin position="225"/>
        <end position="241"/>
    </location>
</feature>
<evidence type="ECO:0000313" key="4">
    <source>
        <dbReference type="Proteomes" id="UP001501442"/>
    </source>
</evidence>
<dbReference type="PROSITE" id="PS01124">
    <property type="entry name" value="HTH_ARAC_FAMILY_2"/>
    <property type="match status" value="1"/>
</dbReference>
<accession>A0ABP8UKB3</accession>
<protein>
    <submittedName>
        <fullName evidence="3">Helix-turn-helix transcriptional regulator</fullName>
    </submittedName>
</protein>
<dbReference type="Pfam" id="PF20240">
    <property type="entry name" value="DUF6597"/>
    <property type="match status" value="1"/>
</dbReference>
<comment type="caution">
    <text evidence="3">The sequence shown here is derived from an EMBL/GenBank/DDBJ whole genome shotgun (WGS) entry which is preliminary data.</text>
</comment>
<reference evidence="4" key="1">
    <citation type="journal article" date="2019" name="Int. J. Syst. Evol. Microbiol.">
        <title>The Global Catalogue of Microorganisms (GCM) 10K type strain sequencing project: providing services to taxonomists for standard genome sequencing and annotation.</title>
        <authorList>
            <consortium name="The Broad Institute Genomics Platform"/>
            <consortium name="The Broad Institute Genome Sequencing Center for Infectious Disease"/>
            <person name="Wu L."/>
            <person name="Ma J."/>
        </authorList>
    </citation>
    <scope>NUCLEOTIDE SEQUENCE [LARGE SCALE GENOMIC DNA]</scope>
    <source>
        <strain evidence="4">JCM 17939</strain>
    </source>
</reference>
<organism evidence="3 4">
    <name type="scientific">Actinoallomurus vinaceus</name>
    <dbReference type="NCBI Taxonomy" id="1080074"/>
    <lineage>
        <taxon>Bacteria</taxon>
        <taxon>Bacillati</taxon>
        <taxon>Actinomycetota</taxon>
        <taxon>Actinomycetes</taxon>
        <taxon>Streptosporangiales</taxon>
        <taxon>Thermomonosporaceae</taxon>
        <taxon>Actinoallomurus</taxon>
    </lineage>
</organism>
<dbReference type="InterPro" id="IPR018060">
    <property type="entry name" value="HTH_AraC"/>
</dbReference>
<proteinExistence type="predicted"/>
<name>A0ABP8UKB3_9ACTN</name>
<evidence type="ECO:0000256" key="1">
    <source>
        <dbReference type="SAM" id="MobiDB-lite"/>
    </source>
</evidence>
<dbReference type="RefSeq" id="WP_345437266.1">
    <property type="nucleotide sequence ID" value="NZ_BAABHK010000013.1"/>
</dbReference>
<gene>
    <name evidence="3" type="ORF">GCM10023196_075240</name>
</gene>
<dbReference type="InterPro" id="IPR046532">
    <property type="entry name" value="DUF6597"/>
</dbReference>
<dbReference type="Proteomes" id="UP001501442">
    <property type="component" value="Unassembled WGS sequence"/>
</dbReference>
<sequence length="241" mass="25806">MTGARRYEERTAPAAYGTIWRNAFTGDESVIVPDGCMDLLWTGETLLVAGADSCARVFAPGQGGCLLGLRFWPGVLPQLLRTGADQLVDSVVGLDSVIGRDARRWERRLAAAEHPDLALVDLAADAVADLAPDRRPFHVAADLSSGLSIAQVAERTGYSSRQLQRLAGQWYGYGAKHLQRVLRLRRADRLLAAGRTRAGAAAAAGYSDASHLWRDQQALDEPQPSAANRSTGLPSGSVMTA</sequence>
<keyword evidence="4" id="KW-1185">Reference proteome</keyword>
<feature type="region of interest" description="Disordered" evidence="1">
    <location>
        <begin position="220"/>
        <end position="241"/>
    </location>
</feature>
<evidence type="ECO:0000313" key="3">
    <source>
        <dbReference type="EMBL" id="GAA4634292.1"/>
    </source>
</evidence>
<dbReference type="Pfam" id="PF12833">
    <property type="entry name" value="HTH_18"/>
    <property type="match status" value="1"/>
</dbReference>
<dbReference type="EMBL" id="BAABHK010000013">
    <property type="protein sequence ID" value="GAA4634292.1"/>
    <property type="molecule type" value="Genomic_DNA"/>
</dbReference>
<dbReference type="Gene3D" id="1.10.10.60">
    <property type="entry name" value="Homeodomain-like"/>
    <property type="match status" value="1"/>
</dbReference>
<dbReference type="SMART" id="SM00342">
    <property type="entry name" value="HTH_ARAC"/>
    <property type="match status" value="1"/>
</dbReference>
<feature type="domain" description="HTH araC/xylS-type" evidence="2">
    <location>
        <begin position="133"/>
        <end position="230"/>
    </location>
</feature>